<dbReference type="PANTHER" id="PTHR46796">
    <property type="entry name" value="HTH-TYPE TRANSCRIPTIONAL ACTIVATOR RHAS-RELATED"/>
    <property type="match status" value="1"/>
</dbReference>
<organism evidence="5 6">
    <name type="scientific">Serratia quinivorans</name>
    <dbReference type="NCBI Taxonomy" id="137545"/>
    <lineage>
        <taxon>Bacteria</taxon>
        <taxon>Pseudomonadati</taxon>
        <taxon>Pseudomonadota</taxon>
        <taxon>Gammaproteobacteria</taxon>
        <taxon>Enterobacterales</taxon>
        <taxon>Yersiniaceae</taxon>
        <taxon>Serratia</taxon>
    </lineage>
</organism>
<evidence type="ECO:0000256" key="3">
    <source>
        <dbReference type="ARBA" id="ARBA00023163"/>
    </source>
</evidence>
<keyword evidence="1" id="KW-0805">Transcription regulation</keyword>
<dbReference type="EC" id="2.1.1.-" evidence="5"/>
<dbReference type="GO" id="GO:0008168">
    <property type="term" value="F:methyltransferase activity"/>
    <property type="evidence" value="ECO:0007669"/>
    <property type="project" value="UniProtKB-KW"/>
</dbReference>
<evidence type="ECO:0000313" key="5">
    <source>
        <dbReference type="EMBL" id="SUI89401.1"/>
    </source>
</evidence>
<dbReference type="Pfam" id="PF12833">
    <property type="entry name" value="HTH_18"/>
    <property type="match status" value="1"/>
</dbReference>
<name>A0A380AXR3_9GAMM</name>
<dbReference type="InterPro" id="IPR003313">
    <property type="entry name" value="AraC-bd"/>
</dbReference>
<keyword evidence="3" id="KW-0804">Transcription</keyword>
<dbReference type="SUPFAM" id="SSF46689">
    <property type="entry name" value="Homeodomain-like"/>
    <property type="match status" value="2"/>
</dbReference>
<reference evidence="5 6" key="1">
    <citation type="submission" date="2018-06" db="EMBL/GenBank/DDBJ databases">
        <authorList>
            <consortium name="Pathogen Informatics"/>
            <person name="Doyle S."/>
        </authorList>
    </citation>
    <scope>NUCLEOTIDE SEQUENCE [LARGE SCALE GENOMIC DNA]</scope>
    <source>
        <strain evidence="5 6">NCTC11544</strain>
    </source>
</reference>
<dbReference type="SMART" id="SM00342">
    <property type="entry name" value="HTH_ARAC"/>
    <property type="match status" value="1"/>
</dbReference>
<dbReference type="EMBL" id="UGYN01000002">
    <property type="protein sequence ID" value="SUI89401.1"/>
    <property type="molecule type" value="Genomic_DNA"/>
</dbReference>
<dbReference type="GO" id="GO:0003700">
    <property type="term" value="F:DNA-binding transcription factor activity"/>
    <property type="evidence" value="ECO:0007669"/>
    <property type="project" value="InterPro"/>
</dbReference>
<dbReference type="PROSITE" id="PS01124">
    <property type="entry name" value="HTH_ARAC_FAMILY_2"/>
    <property type="match status" value="1"/>
</dbReference>
<dbReference type="InterPro" id="IPR018060">
    <property type="entry name" value="HTH_AraC"/>
</dbReference>
<keyword evidence="5" id="KW-0808">Transferase</keyword>
<dbReference type="Gene3D" id="1.10.10.60">
    <property type="entry name" value="Homeodomain-like"/>
    <property type="match status" value="1"/>
</dbReference>
<evidence type="ECO:0000256" key="1">
    <source>
        <dbReference type="ARBA" id="ARBA00023015"/>
    </source>
</evidence>
<keyword evidence="5" id="KW-0489">Methyltransferase</keyword>
<dbReference type="Pfam" id="PF02311">
    <property type="entry name" value="AraC_binding"/>
    <property type="match status" value="1"/>
</dbReference>
<proteinExistence type="predicted"/>
<protein>
    <submittedName>
        <fullName evidence="5">Methylphosphotriester-DNA--protein-cysteine S-methyltransferase</fullName>
        <ecNumber evidence="5">2.1.1.-</ecNumber>
    </submittedName>
</protein>
<dbReference type="InterPro" id="IPR037923">
    <property type="entry name" value="HTH-like"/>
</dbReference>
<sequence>MTLKQGGTVQGVPEQFPFEKDSAQFRQLVQVPGVELYHAHIERYAFEPHTHNAFAIGTVDFGAERFRYRGAQHRAAPGSLVLMNPDELHTGEAETPGGWNYRMLYLEPDTLELLSGEQGFWFTDAVRQDLQAAQQLSATLAALWQASDPLTIDHLLAQVVDIFRPHIQVARPLKAEAAHRFDIVKSYLQDNFSAVITLDQLAALVSLSPYHFLRKFKAQYHASPQQMLMAIRLSQAKQMLGRGMPAAQVAVAAGLTDQAHLTRAFANRYGVTPVRYQKTGYGPVKTGVTIAVDINLNKNYYHLRIFDSKEINNN</sequence>
<dbReference type="GO" id="GO:0043565">
    <property type="term" value="F:sequence-specific DNA binding"/>
    <property type="evidence" value="ECO:0007669"/>
    <property type="project" value="InterPro"/>
</dbReference>
<feature type="domain" description="HTH araC/xylS-type" evidence="4">
    <location>
        <begin position="182"/>
        <end position="279"/>
    </location>
</feature>
<dbReference type="Proteomes" id="UP000255529">
    <property type="component" value="Unassembled WGS sequence"/>
</dbReference>
<evidence type="ECO:0000313" key="6">
    <source>
        <dbReference type="Proteomes" id="UP000255529"/>
    </source>
</evidence>
<dbReference type="InterPro" id="IPR050204">
    <property type="entry name" value="AraC_XylS_family_regulators"/>
</dbReference>
<evidence type="ECO:0000259" key="4">
    <source>
        <dbReference type="PROSITE" id="PS01124"/>
    </source>
</evidence>
<accession>A0A380AXR3</accession>
<gene>
    <name evidence="5" type="primary">adaA</name>
    <name evidence="5" type="ORF">NCTC11544_05203</name>
</gene>
<dbReference type="InterPro" id="IPR009057">
    <property type="entry name" value="Homeodomain-like_sf"/>
</dbReference>
<dbReference type="GO" id="GO:0032259">
    <property type="term" value="P:methylation"/>
    <property type="evidence" value="ECO:0007669"/>
    <property type="project" value="UniProtKB-KW"/>
</dbReference>
<dbReference type="SUPFAM" id="SSF51215">
    <property type="entry name" value="Regulatory protein AraC"/>
    <property type="match status" value="1"/>
</dbReference>
<dbReference type="AlphaFoldDB" id="A0A380AXR3"/>
<evidence type="ECO:0000256" key="2">
    <source>
        <dbReference type="ARBA" id="ARBA00023125"/>
    </source>
</evidence>
<keyword evidence="2" id="KW-0238">DNA-binding</keyword>
<dbReference type="PANTHER" id="PTHR46796:SF2">
    <property type="entry name" value="TRANSCRIPTIONAL REGULATORY PROTEIN"/>
    <property type="match status" value="1"/>
</dbReference>